<dbReference type="OrthoDB" id="9805740at2"/>
<proteinExistence type="predicted"/>
<dbReference type="RefSeq" id="WP_095657146.1">
    <property type="nucleotide sequence ID" value="NZ_NPOA01000016.1"/>
</dbReference>
<organism evidence="1 2">
    <name type="scientific">Virgibacillus profundi</name>
    <dbReference type="NCBI Taxonomy" id="2024555"/>
    <lineage>
        <taxon>Bacteria</taxon>
        <taxon>Bacillati</taxon>
        <taxon>Bacillota</taxon>
        <taxon>Bacilli</taxon>
        <taxon>Bacillales</taxon>
        <taxon>Bacillaceae</taxon>
        <taxon>Virgibacillus</taxon>
    </lineage>
</organism>
<dbReference type="EMBL" id="NPOA01000016">
    <property type="protein sequence ID" value="PAV27983.1"/>
    <property type="molecule type" value="Genomic_DNA"/>
</dbReference>
<keyword evidence="1" id="KW-0547">Nucleotide-binding</keyword>
<keyword evidence="2" id="KW-1185">Reference proteome</keyword>
<comment type="caution">
    <text evidence="1">The sequence shown here is derived from an EMBL/GenBank/DDBJ whole genome shotgun (WGS) entry which is preliminary data.</text>
</comment>
<name>A0A2A2IAA7_9BACI</name>
<dbReference type="AlphaFoldDB" id="A0A2A2IAA7"/>
<evidence type="ECO:0000313" key="1">
    <source>
        <dbReference type="EMBL" id="PAV27983.1"/>
    </source>
</evidence>
<dbReference type="Proteomes" id="UP000218887">
    <property type="component" value="Unassembled WGS sequence"/>
</dbReference>
<keyword evidence="1" id="KW-0067">ATP-binding</keyword>
<accession>A0A2A2IAA7</accession>
<gene>
    <name evidence="1" type="ORF">CIL05_19150</name>
</gene>
<protein>
    <submittedName>
        <fullName evidence="1">ATP-binding protein</fullName>
    </submittedName>
</protein>
<evidence type="ECO:0000313" key="2">
    <source>
        <dbReference type="Proteomes" id="UP000218887"/>
    </source>
</evidence>
<reference evidence="1 2" key="1">
    <citation type="submission" date="2017-08" db="EMBL/GenBank/DDBJ databases">
        <title>Virgibacillus indicus sp. nov. and Virgibacillus profoundi sp. nov, two moderately halophilic bacteria isolated from marine sediment by using the Microfluidic Streak Plate.</title>
        <authorList>
            <person name="Xu B."/>
            <person name="Hu B."/>
            <person name="Wang J."/>
            <person name="Zhu Y."/>
            <person name="Huang L."/>
            <person name="Du W."/>
            <person name="Huang Y."/>
        </authorList>
    </citation>
    <scope>NUCLEOTIDE SEQUENCE [LARGE SCALE GENOMIC DNA]</scope>
    <source>
        <strain evidence="1 2">IO3-P3-H5</strain>
    </source>
</reference>
<sequence>MRDAVVIPFNGEEMLVITTDNSGSIGMKELDNVTVPYETVSYYSLRVAIMECMAAGASPVSVVIQNFCGNEAWDELTSGVQRGLSELRMENIPITGSSETNFSLSQSAIGINIIGKKPALNSVKQKDLQDKKAALIGLPLVGDEVVVQADDIAPLSIFKEICDLQDVMVWPVGSKGVLSELKRMYPGFYRSKITPASEIDLLKSGGPSTSFLITYPIESERRIKEIAGNYFNKL</sequence>
<dbReference type="GO" id="GO:0005524">
    <property type="term" value="F:ATP binding"/>
    <property type="evidence" value="ECO:0007669"/>
    <property type="project" value="UniProtKB-KW"/>
</dbReference>